<sequence>MQGKGLITIVAIVLGLICLNELLPTWYTSKIEKQATAIAGDNPEKYQKEIARLSKDTLNLGFTKLYYTKAKDKEMKLGLDLKGGINVLLEINQRDLVNDLTNYSTNPVLIEALNKTDEAQKNSTKPYIDNFFEQFDVINKAKGANLKLADPEIFGNTTLTEVKYNTPDEQVKSIVKRKIDASVGTAFEVIRTRIDKLGAIQPNVQRVPGTARISVEMPGMKDIDKVKKMLQTSAKLQFWEVQQVPEIAPYFQTLTTMVATKGDSMGVAKNVNFMSLLQLDKLRTNGVANVKLSDTAVVNKILNSKVGQSLRPSNIKYTQFMWGYKPEATDSESLVLYAIRGNINQKAPVDGAVETANISYDELSRVVVDMQMDSKGAKEWKTLTEKNVGKPVAVTLDNRVYTAPNVVGAIPNGRTQISGNFSQEEAKELVDVLGAGKLPAGAKVVQATVVGPSLGQEAIDSGLMSFIIAFAIIIVYIIFYYGGAGVYAVIAMVINLFYIFGIMDSGDFTLTLPGIAGIVLTMAVAVDTNVIIYERTKEELFAGKSILEAYKDGFKHALNAIIDGHTTTFLTAVVLFFFGTGPIKGFALTLMIGILMTLFTSVLLSRVMIFSRLNKGKGLSVWTPATKNLFRNTWIDFIGKRKYAYIVSAVLTVICVISIATHGFKYGIDFTGGRNYVVRFDKDVKAEDVEEKLVALFKTEDGKNSSVEAKTFGNNKQLKISTDYLIEDESLKADQIIEQKLFEGLKSNLPAGTTLKDFKSADKDHAGIISSEKVGPSVADDIQTHGIYAVLAALAMIFIYILVRFRKWQFSLGAVAALFHDAVIILGAYSLLHKYMPFNMEINQDFIAAILTVLGYSINDTVIIFDRIREYLREKKSLTLAGLFDDSISSTLGRTFNTSFTTILVILAIFIFGGDNLRGFMFAMLIGIGFGTYSSIFIASAIAYDFLKTGKEEEVHGKSTSSKEELASK</sequence>
<dbReference type="Proteomes" id="UP001184833">
    <property type="component" value="Unassembled WGS sequence"/>
</dbReference>
<keyword evidence="2" id="KW-1185">Reference proteome</keyword>
<comment type="caution">
    <text evidence="1">The sequence shown here is derived from an EMBL/GenBank/DDBJ whole genome shotgun (WGS) entry which is preliminary data.</text>
</comment>
<organism evidence="1 2">
    <name type="scientific">Chryseobacterium vietnamense</name>
    <dbReference type="NCBI Taxonomy" id="866785"/>
    <lineage>
        <taxon>Bacteria</taxon>
        <taxon>Pseudomonadati</taxon>
        <taxon>Bacteroidota</taxon>
        <taxon>Flavobacteriia</taxon>
        <taxon>Flavobacteriales</taxon>
        <taxon>Weeksellaceae</taxon>
        <taxon>Chryseobacterium group</taxon>
        <taxon>Chryseobacterium</taxon>
    </lineage>
</organism>
<name>A0ACC6J2V4_9FLAO</name>
<accession>A0ACC6J2V4</accession>
<reference evidence="1" key="1">
    <citation type="submission" date="2023-07" db="EMBL/GenBank/DDBJ databases">
        <title>Sorghum-associated microbial communities from plants grown in Nebraska, USA.</title>
        <authorList>
            <person name="Schachtman D."/>
        </authorList>
    </citation>
    <scope>NUCLEOTIDE SEQUENCE</scope>
    <source>
        <strain evidence="1">DS2329</strain>
    </source>
</reference>
<gene>
    <name evidence="1" type="ORF">J2786_000444</name>
</gene>
<proteinExistence type="predicted"/>
<protein>
    <submittedName>
        <fullName evidence="1">SecD/SecF fusion protein</fullName>
    </submittedName>
</protein>
<evidence type="ECO:0000313" key="2">
    <source>
        <dbReference type="Proteomes" id="UP001184833"/>
    </source>
</evidence>
<evidence type="ECO:0000313" key="1">
    <source>
        <dbReference type="EMBL" id="MDR6457351.1"/>
    </source>
</evidence>
<dbReference type="EMBL" id="JAVDQX010000001">
    <property type="protein sequence ID" value="MDR6457351.1"/>
    <property type="molecule type" value="Genomic_DNA"/>
</dbReference>